<dbReference type="GO" id="GO:0046872">
    <property type="term" value="F:metal ion binding"/>
    <property type="evidence" value="ECO:0007669"/>
    <property type="project" value="UniProtKB-KW"/>
</dbReference>
<feature type="binding site" evidence="12">
    <location>
        <position position="364"/>
    </location>
    <ligand>
        <name>substrate</name>
    </ligand>
</feature>
<evidence type="ECO:0000256" key="8">
    <source>
        <dbReference type="ARBA" id="ARBA00022842"/>
    </source>
</evidence>
<evidence type="ECO:0000256" key="2">
    <source>
        <dbReference type="ARBA" id="ARBA00001946"/>
    </source>
</evidence>
<dbReference type="EMBL" id="UWPJ01000009">
    <property type="protein sequence ID" value="VCU68963.1"/>
    <property type="molecule type" value="Genomic_DNA"/>
</dbReference>
<dbReference type="PANTHER" id="PTHR43069:SF2">
    <property type="entry name" value="FUMARYLACETOACETASE"/>
    <property type="match status" value="1"/>
</dbReference>
<dbReference type="Gene3D" id="3.90.850.10">
    <property type="entry name" value="Fumarylacetoacetase-like, C-terminal domain"/>
    <property type="match status" value="1"/>
</dbReference>
<name>A0A3P4AY39_9BURK</name>
<dbReference type="Proteomes" id="UP000277294">
    <property type="component" value="Unassembled WGS sequence"/>
</dbReference>
<dbReference type="EC" id="3.7.1.2" evidence="4"/>
<dbReference type="OrthoDB" id="3766879at2"/>
<comment type="cofactor">
    <cofactor evidence="1 13">
        <name>Ca(2+)</name>
        <dbReference type="ChEBI" id="CHEBI:29108"/>
    </cofactor>
</comment>
<feature type="binding site" evidence="13">
    <location>
        <position position="242"/>
    </location>
    <ligand>
        <name>Ca(2+)</name>
        <dbReference type="ChEBI" id="CHEBI:29108"/>
    </ligand>
</feature>
<keyword evidence="10" id="KW-0585">Phenylalanine catabolism</keyword>
<dbReference type="SUPFAM" id="SSF63433">
    <property type="entry name" value="Fumarylacetoacetate hydrolase, FAH, N-terminal domain"/>
    <property type="match status" value="1"/>
</dbReference>
<dbReference type="InterPro" id="IPR015377">
    <property type="entry name" value="Fumarylacetoacetase_N"/>
</dbReference>
<comment type="cofactor">
    <cofactor evidence="2 13">
        <name>Mg(2+)</name>
        <dbReference type="ChEBI" id="CHEBI:18420"/>
    </cofactor>
</comment>
<dbReference type="GO" id="GO:0004334">
    <property type="term" value="F:fumarylacetoacetase activity"/>
    <property type="evidence" value="ECO:0007669"/>
    <property type="project" value="UniProtKB-EC"/>
</dbReference>
<evidence type="ECO:0000256" key="7">
    <source>
        <dbReference type="ARBA" id="ARBA00022837"/>
    </source>
</evidence>
<evidence type="ECO:0000313" key="17">
    <source>
        <dbReference type="Proteomes" id="UP000277294"/>
    </source>
</evidence>
<feature type="domain" description="Fumarylacetoacetase-like C-terminal" evidence="14">
    <location>
        <begin position="155"/>
        <end position="427"/>
    </location>
</feature>
<feature type="binding site" evidence="13">
    <location>
        <position position="261"/>
    </location>
    <ligand>
        <name>Mg(2+)</name>
        <dbReference type="ChEBI" id="CHEBI:18420"/>
    </ligand>
</feature>
<evidence type="ECO:0000256" key="6">
    <source>
        <dbReference type="ARBA" id="ARBA00022801"/>
    </source>
</evidence>
<feature type="active site" description="Proton acceptor" evidence="11">
    <location>
        <position position="144"/>
    </location>
</feature>
<evidence type="ECO:0000256" key="4">
    <source>
        <dbReference type="ARBA" id="ARBA00012094"/>
    </source>
</evidence>
<dbReference type="GO" id="GO:0006572">
    <property type="term" value="P:L-tyrosine catabolic process"/>
    <property type="evidence" value="ECO:0007669"/>
    <property type="project" value="UniProtKB-KW"/>
</dbReference>
<evidence type="ECO:0000256" key="11">
    <source>
        <dbReference type="PIRSR" id="PIRSR605959-1"/>
    </source>
</evidence>
<dbReference type="UniPathway" id="UPA00139">
    <property type="reaction ID" value="UER00341"/>
</dbReference>
<dbReference type="Pfam" id="PF09298">
    <property type="entry name" value="FAA_hydrolase_N"/>
    <property type="match status" value="1"/>
</dbReference>
<dbReference type="InterPro" id="IPR005959">
    <property type="entry name" value="Fumarylacetoacetase"/>
</dbReference>
<dbReference type="InterPro" id="IPR036462">
    <property type="entry name" value="Fumarylacetoacetase_N_sf"/>
</dbReference>
<evidence type="ECO:0000256" key="9">
    <source>
        <dbReference type="ARBA" id="ARBA00022878"/>
    </source>
</evidence>
<evidence type="ECO:0000259" key="14">
    <source>
        <dbReference type="Pfam" id="PF01557"/>
    </source>
</evidence>
<protein>
    <recommendedName>
        <fullName evidence="4">fumarylacetoacetase</fullName>
        <ecNumber evidence="4">3.7.1.2</ecNumber>
    </recommendedName>
</protein>
<feature type="binding site" evidence="13">
    <location>
        <position position="265"/>
    </location>
    <ligand>
        <name>Mg(2+)</name>
        <dbReference type="ChEBI" id="CHEBI:18420"/>
    </ligand>
</feature>
<keyword evidence="6 16" id="KW-0378">Hydrolase</keyword>
<dbReference type="Pfam" id="PF01557">
    <property type="entry name" value="FAA_hydrolase"/>
    <property type="match status" value="1"/>
</dbReference>
<sequence length="438" mass="47254">MQLNETHDVGKRSWLDSANQAETDFPIQNLPFCVFRRACGGTAAIGVGIGDQILDLAAALESGAIPRSPGLDAAAAQTRLNALMALDRGEQSSLRKKLSALLDASCDGAQRERAAGHLVPMRDAELLLPVEIGDYTDFLTSAWHTERHGRFKGLQDPLPKAFFSLPVAYHGRASSIRVSGTHATRPWGQIRDAQGGVRFAPSEAMDFELELAAFVGQGNQQGRRVEIGRAGEHLFGYCLMNDWSAKDIQWWEQVLGPFLGKSFMTVVSPWVVTAEALAPYRGRMDPRPAGTAAILPHLAGGNETLDLVMEAWLQTSRMRGEGTPGVRLTRTNPRNLSWNFEQMLAHHTSNGCNLRTGDLLGSGTVSGASDDAMGCMTEMTSAGASALQLPNGETRSWLQDGDEVFFRARAAREGFASIGFGECRSRILPANAGDSAAS</sequence>
<evidence type="ECO:0000313" key="16">
    <source>
        <dbReference type="EMBL" id="VCU68963.1"/>
    </source>
</evidence>
<dbReference type="GO" id="GO:0006559">
    <property type="term" value="P:L-phenylalanine catabolic process"/>
    <property type="evidence" value="ECO:0007669"/>
    <property type="project" value="UniProtKB-UniPathway"/>
</dbReference>
<dbReference type="GO" id="GO:1902000">
    <property type="term" value="P:homogentisate catabolic process"/>
    <property type="evidence" value="ECO:0007669"/>
    <property type="project" value="TreeGrafter"/>
</dbReference>
<dbReference type="NCBIfam" id="TIGR01266">
    <property type="entry name" value="fum_ac_acetase"/>
    <property type="match status" value="1"/>
</dbReference>
<feature type="binding site" evidence="13">
    <location>
        <position position="137"/>
    </location>
    <ligand>
        <name>Ca(2+)</name>
        <dbReference type="ChEBI" id="CHEBI:29108"/>
    </ligand>
</feature>
<dbReference type="SUPFAM" id="SSF56529">
    <property type="entry name" value="FAH"/>
    <property type="match status" value="1"/>
</dbReference>
<feature type="binding site" evidence="13">
    <location>
        <position position="210"/>
    </location>
    <ligand>
        <name>Ca(2+)</name>
        <dbReference type="ChEBI" id="CHEBI:29108"/>
    </ligand>
</feature>
<evidence type="ECO:0000256" key="3">
    <source>
        <dbReference type="ARBA" id="ARBA00004782"/>
    </source>
</evidence>
<dbReference type="Gene3D" id="2.30.30.230">
    <property type="entry name" value="Fumarylacetoacetase, N-terminal domain"/>
    <property type="match status" value="1"/>
</dbReference>
<feature type="domain" description="Fumarylacetoacetase N-terminal" evidence="15">
    <location>
        <begin position="28"/>
        <end position="129"/>
    </location>
</feature>
<comment type="pathway">
    <text evidence="3">Amino-acid degradation; L-phenylalanine degradation; acetoacetate and fumarate from L-phenylalanine: step 6/6.</text>
</comment>
<evidence type="ECO:0000256" key="10">
    <source>
        <dbReference type="ARBA" id="ARBA00023232"/>
    </source>
</evidence>
<evidence type="ECO:0000259" key="15">
    <source>
        <dbReference type="Pfam" id="PF09298"/>
    </source>
</evidence>
<feature type="binding site" evidence="12">
    <location>
        <position position="249"/>
    </location>
    <ligand>
        <name>substrate</name>
    </ligand>
</feature>
<keyword evidence="9" id="KW-0828">Tyrosine catabolism</keyword>
<proteinExistence type="predicted"/>
<evidence type="ECO:0000256" key="12">
    <source>
        <dbReference type="PIRSR" id="PIRSR605959-2"/>
    </source>
</evidence>
<dbReference type="InterPro" id="IPR011234">
    <property type="entry name" value="Fumarylacetoacetase-like_C"/>
</dbReference>
<dbReference type="PANTHER" id="PTHR43069">
    <property type="entry name" value="FUMARYLACETOACETASE"/>
    <property type="match status" value="1"/>
</dbReference>
<evidence type="ECO:0000256" key="5">
    <source>
        <dbReference type="ARBA" id="ARBA00022723"/>
    </source>
</evidence>
<organism evidence="16 17">
    <name type="scientific">Pigmentiphaga humi</name>
    <dbReference type="NCBI Taxonomy" id="2478468"/>
    <lineage>
        <taxon>Bacteria</taxon>
        <taxon>Pseudomonadati</taxon>
        <taxon>Pseudomonadota</taxon>
        <taxon>Betaproteobacteria</taxon>
        <taxon>Burkholderiales</taxon>
        <taxon>Alcaligenaceae</taxon>
        <taxon>Pigmentiphaga</taxon>
    </lineage>
</organism>
<reference evidence="16 17" key="1">
    <citation type="submission" date="2018-10" db="EMBL/GenBank/DDBJ databases">
        <authorList>
            <person name="Criscuolo A."/>
        </authorList>
    </citation>
    <scope>NUCLEOTIDE SEQUENCE [LARGE SCALE GENOMIC DNA]</scope>
    <source>
        <strain evidence="16">DnA1</strain>
    </source>
</reference>
<evidence type="ECO:0000256" key="13">
    <source>
        <dbReference type="PIRSR" id="PIRSR605959-3"/>
    </source>
</evidence>
<keyword evidence="17" id="KW-1185">Reference proteome</keyword>
<feature type="binding site" evidence="13">
    <location>
        <position position="242"/>
    </location>
    <ligand>
        <name>Mg(2+)</name>
        <dbReference type="ChEBI" id="CHEBI:18420"/>
    </ligand>
</feature>
<accession>A0A3P4AY39</accession>
<dbReference type="AlphaFoldDB" id="A0A3P4AY39"/>
<feature type="binding site" evidence="13">
    <location>
        <position position="208"/>
    </location>
    <ligand>
        <name>Ca(2+)</name>
        <dbReference type="ChEBI" id="CHEBI:29108"/>
    </ligand>
</feature>
<keyword evidence="5 13" id="KW-0479">Metal-binding</keyword>
<dbReference type="RefSeq" id="WP_124078327.1">
    <property type="nucleotide sequence ID" value="NZ_UWPJ01000009.1"/>
</dbReference>
<gene>
    <name evidence="16" type="ORF">PIGHUM_01022</name>
</gene>
<keyword evidence="8 13" id="KW-0460">Magnesium</keyword>
<evidence type="ECO:0000256" key="1">
    <source>
        <dbReference type="ARBA" id="ARBA00001913"/>
    </source>
</evidence>
<dbReference type="InterPro" id="IPR036663">
    <property type="entry name" value="Fumarylacetoacetase_C_sf"/>
</dbReference>
<keyword evidence="7 13" id="KW-0106">Calcium</keyword>